<dbReference type="EMBL" id="OBQF01000003">
    <property type="protein sequence ID" value="SOC42304.1"/>
    <property type="molecule type" value="Genomic_DNA"/>
</dbReference>
<dbReference type="RefSeq" id="WP_097040906.1">
    <property type="nucleotide sequence ID" value="NZ_OBQF01000003.1"/>
</dbReference>
<dbReference type="PIRSF" id="PIRSF021320">
    <property type="entry name" value="DUF984"/>
    <property type="match status" value="1"/>
</dbReference>
<dbReference type="InterPro" id="IPR007374">
    <property type="entry name" value="ASCH_domain"/>
</dbReference>
<dbReference type="PANTHER" id="PTHR39203">
    <property type="entry name" value="CYTOPLASMIC PROTEIN-RELATED"/>
    <property type="match status" value="1"/>
</dbReference>
<dbReference type="CDD" id="cd06553">
    <property type="entry name" value="ASCH_Ef3133_like"/>
    <property type="match status" value="1"/>
</dbReference>
<accession>A0A285UK57</accession>
<dbReference type="SUPFAM" id="SSF88697">
    <property type="entry name" value="PUA domain-like"/>
    <property type="match status" value="1"/>
</dbReference>
<reference evidence="3" key="1">
    <citation type="submission" date="2017-08" db="EMBL/GenBank/DDBJ databases">
        <authorList>
            <person name="Varghese N."/>
            <person name="Submissions S."/>
        </authorList>
    </citation>
    <scope>NUCLEOTIDE SEQUENCE [LARGE SCALE GENOMIC DNA]</scope>
    <source>
        <strain evidence="3">DSM 23173</strain>
    </source>
</reference>
<dbReference type="PANTHER" id="PTHR39203:SF1">
    <property type="entry name" value="CYTOPLASMIC PROTEIN"/>
    <property type="match status" value="1"/>
</dbReference>
<dbReference type="AlphaFoldDB" id="A0A285UK57"/>
<gene>
    <name evidence="2" type="ORF">SAMN05878391_1617</name>
</gene>
<dbReference type="InterPro" id="IPR015947">
    <property type="entry name" value="PUA-like_sf"/>
</dbReference>
<evidence type="ECO:0000259" key="1">
    <source>
        <dbReference type="SMART" id="SM01022"/>
    </source>
</evidence>
<sequence length="145" mass="16861">MEAEKLWKEFLRGYPEHEGDTYVAWSYGAAPDDLADLTLKGIKTATASAYSLYELENEPLPKPGDFNIIMNSKDEAVCIIRTTRVNVMPFDEVDEDFAWKEGEGDRSLQYWRKAHIEFFKGEYARHGMAFDEKIKVVCEEFERVY</sequence>
<proteinExistence type="predicted"/>
<dbReference type="SMART" id="SM01022">
    <property type="entry name" value="ASCH"/>
    <property type="match status" value="1"/>
</dbReference>
<evidence type="ECO:0000313" key="3">
    <source>
        <dbReference type="Proteomes" id="UP000219412"/>
    </source>
</evidence>
<evidence type="ECO:0000313" key="2">
    <source>
        <dbReference type="EMBL" id="SOC42304.1"/>
    </source>
</evidence>
<dbReference type="Pfam" id="PF04266">
    <property type="entry name" value="ASCH"/>
    <property type="match status" value="1"/>
</dbReference>
<organism evidence="2 3">
    <name type="scientific">Salinicoccus kekensis</name>
    <dbReference type="NCBI Taxonomy" id="714307"/>
    <lineage>
        <taxon>Bacteria</taxon>
        <taxon>Bacillati</taxon>
        <taxon>Bacillota</taxon>
        <taxon>Bacilli</taxon>
        <taxon>Bacillales</taxon>
        <taxon>Staphylococcaceae</taxon>
        <taxon>Salinicoccus</taxon>
    </lineage>
</organism>
<protein>
    <submittedName>
        <fullName evidence="2">Uncharacterized protein YhfF</fullName>
    </submittedName>
</protein>
<dbReference type="Proteomes" id="UP000219412">
    <property type="component" value="Unassembled WGS sequence"/>
</dbReference>
<dbReference type="InterPro" id="IPR009326">
    <property type="entry name" value="DUF984"/>
</dbReference>
<dbReference type="OrthoDB" id="9807542at2"/>
<feature type="domain" description="ASCH" evidence="1">
    <location>
        <begin position="25"/>
        <end position="145"/>
    </location>
</feature>
<name>A0A285UK57_9STAP</name>
<keyword evidence="3" id="KW-1185">Reference proteome</keyword>
<dbReference type="Gene3D" id="3.10.400.10">
    <property type="entry name" value="Sulfate adenylyltransferase"/>
    <property type="match status" value="1"/>
</dbReference>